<evidence type="ECO:0000313" key="2">
    <source>
        <dbReference type="Proteomes" id="UP000588083"/>
    </source>
</evidence>
<reference evidence="1 2" key="1">
    <citation type="journal article" date="2020" name="Front. Microbiol.">
        <title>Single-cell genomics of novel Actinobacteria with the Wood-Ljungdahl pathway discovered in a serpentinizing system.</title>
        <authorList>
            <person name="Merino N."/>
            <person name="Kawai M."/>
            <person name="Boyd E.S."/>
            <person name="Colman D.R."/>
            <person name="McGlynn S.E."/>
            <person name="Nealson K.H."/>
            <person name="Kurokawa K."/>
            <person name="Hongoh Y."/>
        </authorList>
    </citation>
    <scope>NUCLEOTIDE SEQUENCE [LARGE SCALE GENOMIC DNA]</scope>
    <source>
        <strain evidence="1 2">S34</strain>
    </source>
</reference>
<keyword evidence="2" id="KW-1185">Reference proteome</keyword>
<gene>
    <name evidence="1" type="ORF">HKBW3S34_02595</name>
</gene>
<accession>A0A6V8PIY3</accession>
<proteinExistence type="predicted"/>
<protein>
    <submittedName>
        <fullName evidence="1">Uncharacterized protein</fullName>
    </submittedName>
</protein>
<name>A0A6V8PIY3_9ACTN</name>
<feature type="non-terminal residue" evidence="1">
    <location>
        <position position="35"/>
    </location>
</feature>
<comment type="caution">
    <text evidence="1">The sequence shown here is derived from an EMBL/GenBank/DDBJ whole genome shotgun (WGS) entry which is preliminary data.</text>
</comment>
<dbReference type="Proteomes" id="UP000588083">
    <property type="component" value="Unassembled WGS sequence"/>
</dbReference>
<evidence type="ECO:0000313" key="1">
    <source>
        <dbReference type="EMBL" id="GFP31674.1"/>
    </source>
</evidence>
<organism evidence="1 2">
    <name type="scientific">Candidatus Hakubella thermalkaliphila</name>
    <dbReference type="NCBI Taxonomy" id="2754717"/>
    <lineage>
        <taxon>Bacteria</taxon>
        <taxon>Bacillati</taxon>
        <taxon>Actinomycetota</taxon>
        <taxon>Actinomycetota incertae sedis</taxon>
        <taxon>Candidatus Hakubellales</taxon>
        <taxon>Candidatus Hakubellaceae</taxon>
        <taxon>Candidatus Hakubella</taxon>
    </lineage>
</organism>
<dbReference type="AlphaFoldDB" id="A0A6V8PIY3"/>
<sequence length="35" mass="4215">MTCKETYEAPLPDYVEGEFGALLKSWVLFWYFHSR</sequence>
<dbReference type="EMBL" id="BLRZ01000495">
    <property type="protein sequence ID" value="GFP31674.1"/>
    <property type="molecule type" value="Genomic_DNA"/>
</dbReference>